<accession>A0A3M3X9C1</accession>
<gene>
    <name evidence="2" type="ORF">ALQ37_02403</name>
</gene>
<proteinExistence type="predicted"/>
<keyword evidence="1" id="KW-0812">Transmembrane</keyword>
<evidence type="ECO:0000256" key="1">
    <source>
        <dbReference type="SAM" id="Phobius"/>
    </source>
</evidence>
<organism evidence="2 3">
    <name type="scientific">Pseudomonas syringae pv. aptata</name>
    <dbReference type="NCBI Taxonomy" id="83167"/>
    <lineage>
        <taxon>Bacteria</taxon>
        <taxon>Pseudomonadati</taxon>
        <taxon>Pseudomonadota</taxon>
        <taxon>Gammaproteobacteria</taxon>
        <taxon>Pseudomonadales</taxon>
        <taxon>Pseudomonadaceae</taxon>
        <taxon>Pseudomonas</taxon>
        <taxon>Pseudomonas syringae</taxon>
    </lineage>
</organism>
<keyword evidence="1" id="KW-1133">Transmembrane helix</keyword>
<reference evidence="2 3" key="1">
    <citation type="submission" date="2018-08" db="EMBL/GenBank/DDBJ databases">
        <title>Recombination of ecologically and evolutionarily significant loci maintains genetic cohesion in the Pseudomonas syringae species complex.</title>
        <authorList>
            <person name="Dillon M."/>
            <person name="Thakur S."/>
            <person name="Almeida R.N.D."/>
            <person name="Weir B.S."/>
            <person name="Guttman D.S."/>
        </authorList>
    </citation>
    <scope>NUCLEOTIDE SEQUENCE [LARGE SCALE GENOMIC DNA]</scope>
    <source>
        <strain evidence="2 3">ICMP 4388</strain>
    </source>
</reference>
<sequence length="43" mass="5655">MCAYLRILKRRQEKKFIFIYLFIFHFRVIYFHHENRDKNNEYL</sequence>
<dbReference type="EMBL" id="RBPX01000148">
    <property type="protein sequence ID" value="RMO66658.1"/>
    <property type="molecule type" value="Genomic_DNA"/>
</dbReference>
<name>A0A3M3X9C1_PSEAP</name>
<evidence type="ECO:0000313" key="3">
    <source>
        <dbReference type="Proteomes" id="UP000274541"/>
    </source>
</evidence>
<dbReference type="Proteomes" id="UP000274541">
    <property type="component" value="Unassembled WGS sequence"/>
</dbReference>
<protein>
    <submittedName>
        <fullName evidence="2">Uncharacterized protein</fullName>
    </submittedName>
</protein>
<comment type="caution">
    <text evidence="2">The sequence shown here is derived from an EMBL/GenBank/DDBJ whole genome shotgun (WGS) entry which is preliminary data.</text>
</comment>
<feature type="transmembrane region" description="Helical" evidence="1">
    <location>
        <begin position="16"/>
        <end position="33"/>
    </location>
</feature>
<evidence type="ECO:0000313" key="2">
    <source>
        <dbReference type="EMBL" id="RMO66658.1"/>
    </source>
</evidence>
<dbReference type="AlphaFoldDB" id="A0A3M3X9C1"/>
<keyword evidence="1" id="KW-0472">Membrane</keyword>